<evidence type="ECO:0000313" key="3">
    <source>
        <dbReference type="Proteomes" id="UP000257109"/>
    </source>
</evidence>
<comment type="caution">
    <text evidence="2">The sequence shown here is derived from an EMBL/GenBank/DDBJ whole genome shotgun (WGS) entry which is preliminary data.</text>
</comment>
<evidence type="ECO:0000313" key="2">
    <source>
        <dbReference type="EMBL" id="RDY02669.1"/>
    </source>
</evidence>
<keyword evidence="3" id="KW-1185">Reference proteome</keyword>
<dbReference type="AlphaFoldDB" id="A0A371HIT1"/>
<gene>
    <name evidence="2" type="ORF">CR513_13848</name>
</gene>
<protein>
    <recommendedName>
        <fullName evidence="1">Reverse transcriptase Ty1/copia-type domain-containing protein</fullName>
    </recommendedName>
</protein>
<dbReference type="OrthoDB" id="1645289at2759"/>
<dbReference type="InterPro" id="IPR013103">
    <property type="entry name" value="RVT_2"/>
</dbReference>
<feature type="non-terminal residue" evidence="2">
    <location>
        <position position="1"/>
    </location>
</feature>
<dbReference type="Proteomes" id="UP000257109">
    <property type="component" value="Unassembled WGS sequence"/>
</dbReference>
<reference evidence="2" key="1">
    <citation type="submission" date="2018-05" db="EMBL/GenBank/DDBJ databases">
        <title>Draft genome of Mucuna pruriens seed.</title>
        <authorList>
            <person name="Nnadi N.E."/>
            <person name="Vos R."/>
            <person name="Hasami M.H."/>
            <person name="Devisetty U.K."/>
            <person name="Aguiy J.C."/>
        </authorList>
    </citation>
    <scope>NUCLEOTIDE SEQUENCE [LARGE SCALE GENOMIC DNA]</scope>
    <source>
        <strain evidence="2">JCA_2017</strain>
    </source>
</reference>
<organism evidence="2 3">
    <name type="scientific">Mucuna pruriens</name>
    <name type="common">Velvet bean</name>
    <name type="synonym">Dolichos pruriens</name>
    <dbReference type="NCBI Taxonomy" id="157652"/>
    <lineage>
        <taxon>Eukaryota</taxon>
        <taxon>Viridiplantae</taxon>
        <taxon>Streptophyta</taxon>
        <taxon>Embryophyta</taxon>
        <taxon>Tracheophyta</taxon>
        <taxon>Spermatophyta</taxon>
        <taxon>Magnoliopsida</taxon>
        <taxon>eudicotyledons</taxon>
        <taxon>Gunneridae</taxon>
        <taxon>Pentapetalae</taxon>
        <taxon>rosids</taxon>
        <taxon>fabids</taxon>
        <taxon>Fabales</taxon>
        <taxon>Fabaceae</taxon>
        <taxon>Papilionoideae</taxon>
        <taxon>50 kb inversion clade</taxon>
        <taxon>NPAAA clade</taxon>
        <taxon>indigoferoid/millettioid clade</taxon>
        <taxon>Phaseoleae</taxon>
        <taxon>Mucuna</taxon>
    </lineage>
</organism>
<feature type="domain" description="Reverse transcriptase Ty1/copia-type" evidence="1">
    <location>
        <begin position="22"/>
        <end position="84"/>
    </location>
</feature>
<dbReference type="Pfam" id="PF07727">
    <property type="entry name" value="RVT_2"/>
    <property type="match status" value="1"/>
</dbReference>
<accession>A0A371HIT1</accession>
<evidence type="ECO:0000259" key="1">
    <source>
        <dbReference type="Pfam" id="PF07727"/>
    </source>
</evidence>
<proteinExistence type="predicted"/>
<dbReference type="EMBL" id="QJKJ01002483">
    <property type="protein sequence ID" value="RDY02669.1"/>
    <property type="molecule type" value="Genomic_DNA"/>
</dbReference>
<sequence length="95" mass="10915">MDIKTTFLNDDCVRMCTWINLIVSKKKNSGNKFIILILYADDILLACTNMNFLLEIKQILTILFYMKDLGNASFVLGIEIHHDRSNGVLGLEELY</sequence>
<name>A0A371HIT1_MUCPR</name>